<keyword evidence="3" id="KW-1185">Reference proteome</keyword>
<name>A0A8J4FMD3_9CHLO</name>
<evidence type="ECO:0000313" key="2">
    <source>
        <dbReference type="EMBL" id="GIL79874.1"/>
    </source>
</evidence>
<proteinExistence type="predicted"/>
<dbReference type="EMBL" id="BNCP01000016">
    <property type="protein sequence ID" value="GIL79874.1"/>
    <property type="molecule type" value="Genomic_DNA"/>
</dbReference>
<evidence type="ECO:0000256" key="1">
    <source>
        <dbReference type="SAM" id="MobiDB-lite"/>
    </source>
</evidence>
<dbReference type="AlphaFoldDB" id="A0A8J4FMD3"/>
<accession>A0A8J4FMD3</accession>
<gene>
    <name evidence="2" type="ORF">Vretifemale_9040</name>
</gene>
<feature type="non-terminal residue" evidence="2">
    <location>
        <position position="1"/>
    </location>
</feature>
<feature type="region of interest" description="Disordered" evidence="1">
    <location>
        <begin position="66"/>
        <end position="93"/>
    </location>
</feature>
<protein>
    <submittedName>
        <fullName evidence="2">Uncharacterized protein</fullName>
    </submittedName>
</protein>
<comment type="caution">
    <text evidence="2">The sequence shown here is derived from an EMBL/GenBank/DDBJ whole genome shotgun (WGS) entry which is preliminary data.</text>
</comment>
<reference evidence="2" key="1">
    <citation type="journal article" date="2021" name="Proc. Natl. Acad. Sci. U.S.A.">
        <title>Three genomes in the algal genus Volvox reveal the fate of a haploid sex-determining region after a transition to homothallism.</title>
        <authorList>
            <person name="Yamamoto K."/>
            <person name="Hamaji T."/>
            <person name="Kawai-Toyooka H."/>
            <person name="Matsuzaki R."/>
            <person name="Takahashi F."/>
            <person name="Nishimura Y."/>
            <person name="Kawachi M."/>
            <person name="Noguchi H."/>
            <person name="Minakuchi Y."/>
            <person name="Umen J.G."/>
            <person name="Toyoda A."/>
            <person name="Nozaki H."/>
        </authorList>
    </citation>
    <scope>NUCLEOTIDE SEQUENCE</scope>
    <source>
        <strain evidence="2">NIES-3786</strain>
    </source>
</reference>
<evidence type="ECO:0000313" key="3">
    <source>
        <dbReference type="Proteomes" id="UP000747110"/>
    </source>
</evidence>
<dbReference type="Proteomes" id="UP000747110">
    <property type="component" value="Unassembled WGS sequence"/>
</dbReference>
<organism evidence="2 3">
    <name type="scientific">Volvox reticuliferus</name>
    <dbReference type="NCBI Taxonomy" id="1737510"/>
    <lineage>
        <taxon>Eukaryota</taxon>
        <taxon>Viridiplantae</taxon>
        <taxon>Chlorophyta</taxon>
        <taxon>core chlorophytes</taxon>
        <taxon>Chlorophyceae</taxon>
        <taxon>CS clade</taxon>
        <taxon>Chlamydomonadales</taxon>
        <taxon>Volvocaceae</taxon>
        <taxon>Volvox</taxon>
    </lineage>
</organism>
<sequence length="157" mass="17008">HSYNDDEEVYVPQHRNANVSVVQAGEVARKLRVSWSQKVVERAGAPADDTKGEDCATLTHQAPPFKPVEIKADPYPLPRLTPRARPQPHSQPDQTLHLRLDITAGPSTMCRVINLLHEEEKAGVKQGTAVQAASAALSGCQRCAASCPARSPDTAAW</sequence>